<evidence type="ECO:0000313" key="3">
    <source>
        <dbReference type="Proteomes" id="UP000799439"/>
    </source>
</evidence>
<feature type="region of interest" description="Disordered" evidence="1">
    <location>
        <begin position="1"/>
        <end position="24"/>
    </location>
</feature>
<accession>A0A9P4J9A7</accession>
<dbReference type="OrthoDB" id="4161544at2759"/>
<sequence>MSDKNKQSKQPISQHDIKQNSGVSASMALQATQKAWDLRQAANAAGDPNAREEILAKAINKEIEAESFGKAAKYTQSGAFQGLAAGAGLGVQPGVTLGKLTGAIVGGTVSTVTGLLGGGIGSVYGSMSGPMWDLGQMASHGVRGVVGDFPNWSSTPSQKKALEKMVMQSKETQAPTNEELEKMKAEAPDGMPQSWSESAKDMTSHLPSMPSLASMPSMSKAGSALGLGGVGAAMGLGGSAGGSGTKNQVRATEQSPKAGTSQNKRRSQAPKQQTAERSKPSQAGSEQRIVPSKNQTSRQGPSKPRTNPIRTQSWQEVVQKRAGKVDDEHNSHHSPKTDSAQHSLVRAEDAPSTKTRPPKLNNNSHHSTQMAALTKQSAASRPKRPSSQPRGGAQANPDPETTRKPTRIRQMEGESSITNNDVRSSAEVGAQQRKPRKLNPKTKKVGSEIARPAKKKPRKLQRGKTAV</sequence>
<feature type="compositionally biased region" description="Polar residues" evidence="1">
    <location>
        <begin position="292"/>
        <end position="316"/>
    </location>
</feature>
<feature type="compositionally biased region" description="Gly residues" evidence="1">
    <location>
        <begin position="228"/>
        <end position="244"/>
    </location>
</feature>
<dbReference type="AlphaFoldDB" id="A0A9P4J9A7"/>
<feature type="compositionally biased region" description="Basic residues" evidence="1">
    <location>
        <begin position="452"/>
        <end position="467"/>
    </location>
</feature>
<comment type="caution">
    <text evidence="2">The sequence shown here is derived from an EMBL/GenBank/DDBJ whole genome shotgun (WGS) entry which is preliminary data.</text>
</comment>
<gene>
    <name evidence="2" type="ORF">K461DRAFT_274497</name>
</gene>
<dbReference type="EMBL" id="ML996082">
    <property type="protein sequence ID" value="KAF2155500.1"/>
    <property type="molecule type" value="Genomic_DNA"/>
</dbReference>
<feature type="region of interest" description="Disordered" evidence="1">
    <location>
        <begin position="163"/>
        <end position="215"/>
    </location>
</feature>
<protein>
    <submittedName>
        <fullName evidence="2">Uncharacterized protein</fullName>
    </submittedName>
</protein>
<feature type="compositionally biased region" description="Polar residues" evidence="1">
    <location>
        <begin position="8"/>
        <end position="24"/>
    </location>
</feature>
<organism evidence="2 3">
    <name type="scientific">Myriangium duriaei CBS 260.36</name>
    <dbReference type="NCBI Taxonomy" id="1168546"/>
    <lineage>
        <taxon>Eukaryota</taxon>
        <taxon>Fungi</taxon>
        <taxon>Dikarya</taxon>
        <taxon>Ascomycota</taxon>
        <taxon>Pezizomycotina</taxon>
        <taxon>Dothideomycetes</taxon>
        <taxon>Dothideomycetidae</taxon>
        <taxon>Myriangiales</taxon>
        <taxon>Myriangiaceae</taxon>
        <taxon>Myriangium</taxon>
    </lineage>
</organism>
<keyword evidence="3" id="KW-1185">Reference proteome</keyword>
<feature type="compositionally biased region" description="Low complexity" evidence="1">
    <location>
        <begin position="204"/>
        <end position="215"/>
    </location>
</feature>
<feature type="compositionally biased region" description="Polar residues" evidence="1">
    <location>
        <begin position="245"/>
        <end position="262"/>
    </location>
</feature>
<feature type="compositionally biased region" description="Polar residues" evidence="1">
    <location>
        <begin position="413"/>
        <end position="423"/>
    </location>
</feature>
<proteinExistence type="predicted"/>
<evidence type="ECO:0000256" key="1">
    <source>
        <dbReference type="SAM" id="MobiDB-lite"/>
    </source>
</evidence>
<feature type="compositionally biased region" description="Polar residues" evidence="1">
    <location>
        <begin position="352"/>
        <end position="389"/>
    </location>
</feature>
<dbReference type="Proteomes" id="UP000799439">
    <property type="component" value="Unassembled WGS sequence"/>
</dbReference>
<reference evidence="2" key="1">
    <citation type="journal article" date="2020" name="Stud. Mycol.">
        <title>101 Dothideomycetes genomes: a test case for predicting lifestyles and emergence of pathogens.</title>
        <authorList>
            <person name="Haridas S."/>
            <person name="Albert R."/>
            <person name="Binder M."/>
            <person name="Bloem J."/>
            <person name="Labutti K."/>
            <person name="Salamov A."/>
            <person name="Andreopoulos B."/>
            <person name="Baker S."/>
            <person name="Barry K."/>
            <person name="Bills G."/>
            <person name="Bluhm B."/>
            <person name="Cannon C."/>
            <person name="Castanera R."/>
            <person name="Culley D."/>
            <person name="Daum C."/>
            <person name="Ezra D."/>
            <person name="Gonzalez J."/>
            <person name="Henrissat B."/>
            <person name="Kuo A."/>
            <person name="Liang C."/>
            <person name="Lipzen A."/>
            <person name="Lutzoni F."/>
            <person name="Magnuson J."/>
            <person name="Mondo S."/>
            <person name="Nolan M."/>
            <person name="Ohm R."/>
            <person name="Pangilinan J."/>
            <person name="Park H.-J."/>
            <person name="Ramirez L."/>
            <person name="Alfaro M."/>
            <person name="Sun H."/>
            <person name="Tritt A."/>
            <person name="Yoshinaga Y."/>
            <person name="Zwiers L.-H."/>
            <person name="Turgeon B."/>
            <person name="Goodwin S."/>
            <person name="Spatafora J."/>
            <person name="Crous P."/>
            <person name="Grigoriev I."/>
        </authorList>
    </citation>
    <scope>NUCLEOTIDE SEQUENCE</scope>
    <source>
        <strain evidence="2">CBS 260.36</strain>
    </source>
</reference>
<evidence type="ECO:0000313" key="2">
    <source>
        <dbReference type="EMBL" id="KAF2155500.1"/>
    </source>
</evidence>
<feature type="compositionally biased region" description="Basic residues" evidence="1">
    <location>
        <begin position="433"/>
        <end position="444"/>
    </location>
</feature>
<feature type="region of interest" description="Disordered" evidence="1">
    <location>
        <begin position="228"/>
        <end position="467"/>
    </location>
</feature>
<name>A0A9P4J9A7_9PEZI</name>